<evidence type="ECO:0000313" key="3">
    <source>
        <dbReference type="EMBL" id="MEX1670341.1"/>
    </source>
</evidence>
<name>A0ABV3U8W5_9GAMM</name>
<feature type="domain" description="NYN" evidence="1">
    <location>
        <begin position="106"/>
        <end position="155"/>
    </location>
</feature>
<organism evidence="3 4">
    <name type="scientific">Zhongshania guokunii</name>
    <dbReference type="NCBI Taxonomy" id="641783"/>
    <lineage>
        <taxon>Bacteria</taxon>
        <taxon>Pseudomonadati</taxon>
        <taxon>Pseudomonadota</taxon>
        <taxon>Gammaproteobacteria</taxon>
        <taxon>Cellvibrionales</taxon>
        <taxon>Spongiibacteraceae</taxon>
        <taxon>Zhongshania</taxon>
    </lineage>
</organism>
<evidence type="ECO:0000259" key="1">
    <source>
        <dbReference type="Pfam" id="PF01936"/>
    </source>
</evidence>
<dbReference type="Pfam" id="PF09722">
    <property type="entry name" value="Xre_MbcA_ParS_C"/>
    <property type="match status" value="1"/>
</dbReference>
<sequence length="273" mass="30361">MDLPLLFEKIIASIMIPPPYDSIKVEFCPLAIKYFTAPILANAAKAIDSVSSQSRYHTALSNFHPERVEIIQGYYDLGKANLKVVDAVDPKKLPRDCNQVATVWKLEEKQSDVNLALHALYDAVSNDVDHVVLVTNDTDIAPAAEMIRQKTGAILGLIVPTRDRVREPNTEIANAVHWCRSYITDDELSESQLPRIIQGKRKSTAKPTSWYERPDLLEAALVVAKEVLGKEGRAFKWLETEHPKIEGVRPIELLNTEGGLNTVKGLLGELGSQ</sequence>
<keyword evidence="4" id="KW-1185">Reference proteome</keyword>
<accession>A0ABV3U8W5</accession>
<dbReference type="InterPro" id="IPR024467">
    <property type="entry name" value="Xre/MbcA/ParS-like_toxin-bd"/>
</dbReference>
<evidence type="ECO:0000313" key="4">
    <source>
        <dbReference type="Proteomes" id="UP001557485"/>
    </source>
</evidence>
<gene>
    <name evidence="3" type="ORF">AB4876_15585</name>
</gene>
<dbReference type="Gene3D" id="3.40.50.1010">
    <property type="entry name" value="5'-nuclease"/>
    <property type="match status" value="1"/>
</dbReference>
<reference evidence="3 4" key="1">
    <citation type="journal article" date="2011" name="Int. J. Syst. Evol. Microbiol.">
        <title>Zhongshania antarctica gen. nov., sp. nov. and Zhongshania guokunii sp. nov., gammaproteobacteria respectively isolated from coastal attached (fast) ice and surface seawater of the Antarctic.</title>
        <authorList>
            <person name="Li H.J."/>
            <person name="Zhang X.Y."/>
            <person name="Chen C.X."/>
            <person name="Zhang Y.J."/>
            <person name="Gao Z.M."/>
            <person name="Yu Y."/>
            <person name="Chen X.L."/>
            <person name="Chen B."/>
            <person name="Zhang Y.Z."/>
        </authorList>
    </citation>
    <scope>NUCLEOTIDE SEQUENCE [LARGE SCALE GENOMIC DNA]</scope>
    <source>
        <strain evidence="3 4">ZS6-22T</strain>
    </source>
</reference>
<dbReference type="EMBL" id="JBFRYA010000015">
    <property type="protein sequence ID" value="MEX1670341.1"/>
    <property type="molecule type" value="Genomic_DNA"/>
</dbReference>
<dbReference type="CDD" id="cd18722">
    <property type="entry name" value="PIN_NicB-like"/>
    <property type="match status" value="1"/>
</dbReference>
<protein>
    <submittedName>
        <fullName evidence="3">Antitoxin Xre/MbcA/ParS toxin-binding domain-containing protein</fullName>
    </submittedName>
</protein>
<dbReference type="InterPro" id="IPR021139">
    <property type="entry name" value="NYN"/>
</dbReference>
<dbReference type="Proteomes" id="UP001557485">
    <property type="component" value="Unassembled WGS sequence"/>
</dbReference>
<feature type="domain" description="Antitoxin Xre/MbcA/ParS-like toxin-binding" evidence="2">
    <location>
        <begin position="224"/>
        <end position="268"/>
    </location>
</feature>
<evidence type="ECO:0000259" key="2">
    <source>
        <dbReference type="Pfam" id="PF09722"/>
    </source>
</evidence>
<dbReference type="Pfam" id="PF01936">
    <property type="entry name" value="NYN"/>
    <property type="match status" value="1"/>
</dbReference>
<proteinExistence type="predicted"/>
<comment type="caution">
    <text evidence="3">The sequence shown here is derived from an EMBL/GenBank/DDBJ whole genome shotgun (WGS) entry which is preliminary data.</text>
</comment>
<dbReference type="RefSeq" id="WP_368382676.1">
    <property type="nucleotide sequence ID" value="NZ_JBFRYA010000015.1"/>
</dbReference>